<dbReference type="NCBIfam" id="NF005325">
    <property type="entry name" value="PRK06853.1-5"/>
    <property type="match status" value="1"/>
</dbReference>
<dbReference type="Proteomes" id="UP000254664">
    <property type="component" value="Unassembled WGS sequence"/>
</dbReference>
<dbReference type="PANTHER" id="PTHR43854">
    <property type="entry name" value="INDOLEPYRUVATE OXIDOREDUCTASE SUBUNIT IORB"/>
    <property type="match status" value="1"/>
</dbReference>
<dbReference type="EMBL" id="UFWZ01000001">
    <property type="protein sequence ID" value="SUY47250.1"/>
    <property type="molecule type" value="Genomic_DNA"/>
</dbReference>
<keyword evidence="4" id="KW-1185">Reference proteome</keyword>
<evidence type="ECO:0000313" key="3">
    <source>
        <dbReference type="EMBL" id="SUY47250.1"/>
    </source>
</evidence>
<dbReference type="SUPFAM" id="SSF53323">
    <property type="entry name" value="Pyruvate-ferredoxin oxidoreductase, PFOR, domain III"/>
    <property type="match status" value="1"/>
</dbReference>
<accession>A0A381J7L6</accession>
<organism evidence="3 4">
    <name type="scientific">Clostridium putrefaciens</name>
    <dbReference type="NCBI Taxonomy" id="99675"/>
    <lineage>
        <taxon>Bacteria</taxon>
        <taxon>Bacillati</taxon>
        <taxon>Bacillota</taxon>
        <taxon>Clostridia</taxon>
        <taxon>Eubacteriales</taxon>
        <taxon>Clostridiaceae</taxon>
        <taxon>Clostridium</taxon>
    </lineage>
</organism>
<protein>
    <submittedName>
        <fullName evidence="3">Indolepyruvate oxidoreductase subunit beta</fullName>
        <ecNumber evidence="3">1.2.7.8</ecNumber>
    </submittedName>
</protein>
<dbReference type="Gene3D" id="3.40.920.10">
    <property type="entry name" value="Pyruvate-ferredoxin oxidoreductase, PFOR, domain III"/>
    <property type="match status" value="1"/>
</dbReference>
<dbReference type="InterPro" id="IPR052198">
    <property type="entry name" value="IorB_Oxidoreductase"/>
</dbReference>
<dbReference type="GO" id="GO:0043805">
    <property type="term" value="F:indolepyruvate ferredoxin oxidoreductase activity"/>
    <property type="evidence" value="ECO:0007669"/>
    <property type="project" value="UniProtKB-EC"/>
</dbReference>
<dbReference type="PANTHER" id="PTHR43854:SF1">
    <property type="entry name" value="INDOLEPYRUVATE OXIDOREDUCTASE SUBUNIT IORB"/>
    <property type="match status" value="1"/>
</dbReference>
<name>A0A381J7L6_9CLOT</name>
<dbReference type="OrthoDB" id="9789125at2"/>
<dbReference type="EC" id="1.2.7.8" evidence="3"/>
<dbReference type="RefSeq" id="WP_115641226.1">
    <property type="nucleotide sequence ID" value="NZ_UFWZ01000001.1"/>
</dbReference>
<evidence type="ECO:0000259" key="2">
    <source>
        <dbReference type="Pfam" id="PF01558"/>
    </source>
</evidence>
<dbReference type="Pfam" id="PF01558">
    <property type="entry name" value="POR"/>
    <property type="match status" value="1"/>
</dbReference>
<proteinExistence type="predicted"/>
<keyword evidence="1 3" id="KW-0560">Oxidoreductase</keyword>
<dbReference type="AlphaFoldDB" id="A0A381J7L6"/>
<feature type="domain" description="Pyruvate/ketoisovalerate oxidoreductase catalytic" evidence="2">
    <location>
        <begin position="13"/>
        <end position="190"/>
    </location>
</feature>
<gene>
    <name evidence="3" type="ORF">NCTC9836_01578</name>
</gene>
<evidence type="ECO:0000256" key="1">
    <source>
        <dbReference type="ARBA" id="ARBA00023002"/>
    </source>
</evidence>
<reference evidence="3 4" key="1">
    <citation type="submission" date="2018-06" db="EMBL/GenBank/DDBJ databases">
        <authorList>
            <consortium name="Pathogen Informatics"/>
            <person name="Doyle S."/>
        </authorList>
    </citation>
    <scope>NUCLEOTIDE SEQUENCE [LARGE SCALE GENOMIC DNA]</scope>
    <source>
        <strain evidence="3 4">NCTC9836</strain>
    </source>
</reference>
<dbReference type="InterPro" id="IPR002869">
    <property type="entry name" value="Pyrv_flavodox_OxRed_cen"/>
</dbReference>
<dbReference type="InterPro" id="IPR019752">
    <property type="entry name" value="Pyrv/ketoisovalerate_OxRed_cat"/>
</dbReference>
<keyword evidence="3" id="KW-0670">Pyruvate</keyword>
<evidence type="ECO:0000313" key="4">
    <source>
        <dbReference type="Proteomes" id="UP000254664"/>
    </source>
</evidence>
<sequence>MSNTKNILFVGVGGQGTILASKVLTEGLLNFGYDVKMSEVHGMAQRGGSVTTQVRYGECVCSPLIEKGTVDVIVSFEKSEAARWVSYLKDEGTLIVNDYEIYPITVLIGMEGYPKEVSSRLKALVKNTVIVDAYTMAKDLGNIKAQNIILLGALIKALNLEDMDWGKVLENNVPNKALDLNKKAFKIGLEF</sequence>